<dbReference type="InterPro" id="IPR036045">
    <property type="entry name" value="Sec1-like_sf"/>
</dbReference>
<dbReference type="GeneID" id="103256730"/>
<keyword evidence="2" id="KW-0653">Protein transport</keyword>
<comment type="similarity">
    <text evidence="1">Belongs to the STXBP/unc-18/SEC1 family.</text>
</comment>
<evidence type="ECO:0000256" key="1">
    <source>
        <dbReference type="ARBA" id="ARBA00009884"/>
    </source>
</evidence>
<organism evidence="3 4">
    <name type="scientific">Carlito syrichta</name>
    <name type="common">Philippine tarsier</name>
    <name type="synonym">Tarsius syrichta</name>
    <dbReference type="NCBI Taxonomy" id="1868482"/>
    <lineage>
        <taxon>Eukaryota</taxon>
        <taxon>Metazoa</taxon>
        <taxon>Chordata</taxon>
        <taxon>Craniata</taxon>
        <taxon>Vertebrata</taxon>
        <taxon>Euteleostomi</taxon>
        <taxon>Mammalia</taxon>
        <taxon>Eutheria</taxon>
        <taxon>Euarchontoglires</taxon>
        <taxon>Primates</taxon>
        <taxon>Haplorrhini</taxon>
        <taxon>Tarsiiformes</taxon>
        <taxon>Tarsiidae</taxon>
        <taxon>Carlito</taxon>
    </lineage>
</organism>
<dbReference type="AlphaFoldDB" id="A0A3Q0DWW8"/>
<evidence type="ECO:0000313" key="3">
    <source>
        <dbReference type="Proteomes" id="UP000189704"/>
    </source>
</evidence>
<keyword evidence="3" id="KW-1185">Reference proteome</keyword>
<dbReference type="Proteomes" id="UP000189704">
    <property type="component" value="Unplaced"/>
</dbReference>
<dbReference type="Gene3D" id="3.40.50.1910">
    <property type="match status" value="1"/>
</dbReference>
<proteinExistence type="inferred from homology"/>
<name>A0A3Q0DWW8_CARSF</name>
<dbReference type="GO" id="GO:0015031">
    <property type="term" value="P:protein transport"/>
    <property type="evidence" value="ECO:0007669"/>
    <property type="project" value="UniProtKB-KW"/>
</dbReference>
<dbReference type="Pfam" id="PF00995">
    <property type="entry name" value="Sec1"/>
    <property type="match status" value="1"/>
</dbReference>
<dbReference type="RefSeq" id="XP_021566223.1">
    <property type="nucleotide sequence ID" value="XM_021710548.1"/>
</dbReference>
<sequence>MAVKQAGLACRASDWDASGGALGSSEFVQQGTDVRSGVVVLCDFHVLTGSLELLSWRLQTTSEASCLDSIAVHLFQSVSFSTVLPGECTPPLRTYLPHGLDSPPCHFPCEPALAVAELMPRGVADMGSQPWRSMAGVSKCLQACSADNRNIGESALSAVLSQLLPMIKPSTQRTHTDYSPDELLALLIYLYSVAGEVVADKDLGDTEEKVKDSLARVFCEEAELSPLLQKITGCNSSARLTFPRSQTATDELFTSLRDVAGARDLLRQFKSVYIPGSQAHQASYKPLLRQIVEDIFSPERPDPGDIEHMSAGLTDLLKTGFSMFLKVSRPHPSDHPVLILFVVGGVTVSEARMVKDLVAALKPGTQVTVLSTRLLRPLDVPELLFATDRLHPDLGI</sequence>
<dbReference type="InterPro" id="IPR001619">
    <property type="entry name" value="Sec1-like"/>
</dbReference>
<keyword evidence="2" id="KW-0813">Transport</keyword>
<dbReference type="KEGG" id="csyr:103256730"/>
<dbReference type="PANTHER" id="PTHR11679">
    <property type="entry name" value="VESICLE PROTEIN SORTING-ASSOCIATED"/>
    <property type="match status" value="1"/>
</dbReference>
<accession>A0A3Q0DWW8</accession>
<protein>
    <submittedName>
        <fullName evidence="4">Sec1 family domain-containing protein 2-like</fullName>
    </submittedName>
</protein>
<dbReference type="GO" id="GO:0016192">
    <property type="term" value="P:vesicle-mediated transport"/>
    <property type="evidence" value="ECO:0007669"/>
    <property type="project" value="InterPro"/>
</dbReference>
<gene>
    <name evidence="4" type="primary">LOC103256730</name>
</gene>
<evidence type="ECO:0000313" key="4">
    <source>
        <dbReference type="RefSeq" id="XP_021566223.1"/>
    </source>
</evidence>
<reference evidence="4" key="1">
    <citation type="submission" date="2025-08" db="UniProtKB">
        <authorList>
            <consortium name="RefSeq"/>
        </authorList>
    </citation>
    <scope>IDENTIFICATION</scope>
</reference>
<dbReference type="SUPFAM" id="SSF56815">
    <property type="entry name" value="Sec1/munc18-like (SM) proteins"/>
    <property type="match status" value="1"/>
</dbReference>
<dbReference type="InterPro" id="IPR027482">
    <property type="entry name" value="Sec1-like_dom2"/>
</dbReference>
<evidence type="ECO:0000256" key="2">
    <source>
        <dbReference type="ARBA" id="ARBA00022927"/>
    </source>
</evidence>
<dbReference type="OrthoDB" id="549905at2759"/>